<feature type="domain" description="PIPK" evidence="3">
    <location>
        <begin position="71"/>
        <end position="456"/>
    </location>
</feature>
<name>A0A7G2C5X1_9TRYP</name>
<reference evidence="4 5" key="1">
    <citation type="submission" date="2020-08" db="EMBL/GenBank/DDBJ databases">
        <authorList>
            <person name="Newling K."/>
            <person name="Davey J."/>
            <person name="Forrester S."/>
        </authorList>
    </citation>
    <scope>NUCLEOTIDE SEQUENCE [LARGE SCALE GENOMIC DNA]</scope>
    <source>
        <strain evidence="5">Crithidia deanei Carvalho (ATCC PRA-265)</strain>
    </source>
</reference>
<sequence>MGLVKSISSISRPEKKRSLDAKRDFTIATTIKLRLGSDGPQQKSSNIMNCCAPSAVKKRKDTGSAKERFFLDFRDVTEETYYPAARGSETVSDESANFRMPPVSESGVDSGVEYDDGNLDDATSAGNVNFTFTDYSPMCYRHIREFFSVDAKDFLDVLSGSKWHSIPTPGKSAAQLFFCGRDWVIKTMTTEESEFLRTILHRYYYHVRDNSYTLLPHFVGHYHLEVGRQRHNFVIMQNVFATPHTIHEKFDLKGSTIGRYASTEEKRRATCTQKDLDINRPINIGKRRSDLLIQQVRKDCDFLKNSNIMDYSFLLGVHVLPNTFKPAPTSAPTGTPRRQSGLPAASVFGSPQSASLGKANTVVLDGNTTVVQTEVDEAQLDGQCFTAYEGGMLSDEVPGLPREIYFIGIIDILQRYNTRKHMETMFFGTLKDFERISCVDPNSYASRFISFMTSIIV</sequence>
<dbReference type="PROSITE" id="PS51455">
    <property type="entry name" value="PIPK"/>
    <property type="match status" value="1"/>
</dbReference>
<dbReference type="GO" id="GO:0016308">
    <property type="term" value="F:1-phosphatidylinositol-4-phosphate 5-kinase activity"/>
    <property type="evidence" value="ECO:0007669"/>
    <property type="project" value="TreeGrafter"/>
</dbReference>
<dbReference type="OrthoDB" id="20783at2759"/>
<dbReference type="PANTHER" id="PTHR23086">
    <property type="entry name" value="PHOSPHATIDYLINOSITOL-4-PHOSPHATE 5-KINASE"/>
    <property type="match status" value="1"/>
</dbReference>
<gene>
    <name evidence="4" type="ORF">ADEAN_000234800</name>
</gene>
<dbReference type="SMART" id="SM00330">
    <property type="entry name" value="PIPKc"/>
    <property type="match status" value="1"/>
</dbReference>
<keyword evidence="1" id="KW-0067">ATP-binding</keyword>
<dbReference type="InterPro" id="IPR027483">
    <property type="entry name" value="PInositol-4-P-4/5-kinase_C_sf"/>
</dbReference>
<accession>A0A7G2C5X1</accession>
<dbReference type="InterPro" id="IPR002498">
    <property type="entry name" value="PInositol-4-P-4/5-kinase_core"/>
</dbReference>
<dbReference type="CDD" id="cd00139">
    <property type="entry name" value="PIPKc"/>
    <property type="match status" value="1"/>
</dbReference>
<dbReference type="Gene3D" id="3.30.800.10">
    <property type="entry name" value="Phosphatidylinositol Phosphate Kinase II Beta"/>
    <property type="match status" value="1"/>
</dbReference>
<evidence type="ECO:0000313" key="4">
    <source>
        <dbReference type="EMBL" id="CAD2214895.1"/>
    </source>
</evidence>
<dbReference type="EMBL" id="LR877148">
    <property type="protein sequence ID" value="CAD2214895.1"/>
    <property type="molecule type" value="Genomic_DNA"/>
</dbReference>
<organism evidence="4 5">
    <name type="scientific">Angomonas deanei</name>
    <dbReference type="NCBI Taxonomy" id="59799"/>
    <lineage>
        <taxon>Eukaryota</taxon>
        <taxon>Discoba</taxon>
        <taxon>Euglenozoa</taxon>
        <taxon>Kinetoplastea</taxon>
        <taxon>Metakinetoplastina</taxon>
        <taxon>Trypanosomatida</taxon>
        <taxon>Trypanosomatidae</taxon>
        <taxon>Strigomonadinae</taxon>
        <taxon>Angomonas</taxon>
    </lineage>
</organism>
<dbReference type="GO" id="GO:0005524">
    <property type="term" value="F:ATP binding"/>
    <property type="evidence" value="ECO:0007669"/>
    <property type="project" value="UniProtKB-UniRule"/>
</dbReference>
<feature type="compositionally biased region" description="Basic and acidic residues" evidence="2">
    <location>
        <begin position="12"/>
        <end position="21"/>
    </location>
</feature>
<evidence type="ECO:0000259" key="3">
    <source>
        <dbReference type="PROSITE" id="PS51455"/>
    </source>
</evidence>
<dbReference type="Gene3D" id="3.30.810.10">
    <property type="entry name" value="2-Layer Sandwich"/>
    <property type="match status" value="1"/>
</dbReference>
<keyword evidence="5" id="KW-1185">Reference proteome</keyword>
<keyword evidence="1" id="KW-0547">Nucleotide-binding</keyword>
<keyword evidence="1" id="KW-0808">Transferase</keyword>
<evidence type="ECO:0000256" key="1">
    <source>
        <dbReference type="PROSITE-ProRule" id="PRU00781"/>
    </source>
</evidence>
<proteinExistence type="predicted"/>
<dbReference type="PANTHER" id="PTHR23086:SF8">
    <property type="entry name" value="PHOSPHATIDYLINOSITOL 5-PHOSPHATE 4-KINASE, ISOFORM A"/>
    <property type="match status" value="1"/>
</dbReference>
<keyword evidence="1 4" id="KW-0418">Kinase</keyword>
<dbReference type="GO" id="GO:0005886">
    <property type="term" value="C:plasma membrane"/>
    <property type="evidence" value="ECO:0007669"/>
    <property type="project" value="TreeGrafter"/>
</dbReference>
<dbReference type="InterPro" id="IPR023610">
    <property type="entry name" value="PInositol-4/5-P-5/4-kinase"/>
</dbReference>
<feature type="region of interest" description="Disordered" evidence="2">
    <location>
        <begin position="1"/>
        <end position="21"/>
    </location>
</feature>
<dbReference type="AlphaFoldDB" id="A0A7G2C5X1"/>
<evidence type="ECO:0000256" key="2">
    <source>
        <dbReference type="SAM" id="MobiDB-lite"/>
    </source>
</evidence>
<dbReference type="SUPFAM" id="SSF56104">
    <property type="entry name" value="SAICAR synthase-like"/>
    <property type="match status" value="1"/>
</dbReference>
<dbReference type="VEuPathDB" id="TriTrypDB:ADEAN_000234800"/>
<dbReference type="Proteomes" id="UP000515908">
    <property type="component" value="Chromosome 04"/>
</dbReference>
<protein>
    <submittedName>
        <fullName evidence="4">Phosphatidylinositol-4-phosphate 5-Kinase, putative</fullName>
    </submittedName>
</protein>
<feature type="compositionally biased region" description="Polar residues" evidence="2">
    <location>
        <begin position="1"/>
        <end position="11"/>
    </location>
</feature>
<dbReference type="InterPro" id="IPR027484">
    <property type="entry name" value="PInositol-4-P-5-kinase_N"/>
</dbReference>
<evidence type="ECO:0000313" key="5">
    <source>
        <dbReference type="Proteomes" id="UP000515908"/>
    </source>
</evidence>
<dbReference type="Pfam" id="PF01504">
    <property type="entry name" value="PIP5K"/>
    <property type="match status" value="1"/>
</dbReference>
<dbReference type="GO" id="GO:0046854">
    <property type="term" value="P:phosphatidylinositol phosphate biosynthetic process"/>
    <property type="evidence" value="ECO:0007669"/>
    <property type="project" value="TreeGrafter"/>
</dbReference>